<evidence type="ECO:0000313" key="2">
    <source>
        <dbReference type="Proteomes" id="UP001295684"/>
    </source>
</evidence>
<proteinExistence type="predicted"/>
<accession>A0AAD1X306</accession>
<name>A0AAD1X306_EUPCR</name>
<keyword evidence="2" id="KW-1185">Reference proteome</keyword>
<dbReference type="AlphaFoldDB" id="A0AAD1X306"/>
<protein>
    <submittedName>
        <fullName evidence="1">Uncharacterized protein</fullName>
    </submittedName>
</protein>
<dbReference type="EMBL" id="CAMPGE010002339">
    <property type="protein sequence ID" value="CAI2361138.1"/>
    <property type="molecule type" value="Genomic_DNA"/>
</dbReference>
<gene>
    <name evidence="1" type="ORF">ECRASSUSDP1_LOCUS2448</name>
</gene>
<organism evidence="1 2">
    <name type="scientific">Euplotes crassus</name>
    <dbReference type="NCBI Taxonomy" id="5936"/>
    <lineage>
        <taxon>Eukaryota</taxon>
        <taxon>Sar</taxon>
        <taxon>Alveolata</taxon>
        <taxon>Ciliophora</taxon>
        <taxon>Intramacronucleata</taxon>
        <taxon>Spirotrichea</taxon>
        <taxon>Hypotrichia</taxon>
        <taxon>Euplotida</taxon>
        <taxon>Euplotidae</taxon>
        <taxon>Moneuplotes</taxon>
    </lineage>
</organism>
<dbReference type="Proteomes" id="UP001295684">
    <property type="component" value="Unassembled WGS sequence"/>
</dbReference>
<reference evidence="1" key="1">
    <citation type="submission" date="2023-07" db="EMBL/GenBank/DDBJ databases">
        <authorList>
            <consortium name="AG Swart"/>
            <person name="Singh M."/>
            <person name="Singh A."/>
            <person name="Seah K."/>
            <person name="Emmerich C."/>
        </authorList>
    </citation>
    <scope>NUCLEOTIDE SEQUENCE</scope>
    <source>
        <strain evidence="1">DP1</strain>
    </source>
</reference>
<evidence type="ECO:0000313" key="1">
    <source>
        <dbReference type="EMBL" id="CAI2361138.1"/>
    </source>
</evidence>
<comment type="caution">
    <text evidence="1">The sequence shown here is derived from an EMBL/GenBank/DDBJ whole genome shotgun (WGS) entry which is preliminary data.</text>
</comment>
<sequence length="166" mass="19893">MYTKILRYQKNKIPEEKVSQLNSLRMNSLMRVPKLESLNTFISSSDECRRGISALSSSNFTVTDCFNMYIEEKNVTENQEYLTFNDFCSLNFHSRYPEIIYDIFYVVCKYKFTKSKEKNEPNYYNLLRKEINKVPIISDKKTLDLRKKVGWRYDEEEISKKINLLK</sequence>